<evidence type="ECO:0000259" key="4">
    <source>
        <dbReference type="Pfam" id="PF10672"/>
    </source>
</evidence>
<dbReference type="GO" id="GO:0032259">
    <property type="term" value="P:methylation"/>
    <property type="evidence" value="ECO:0007669"/>
    <property type="project" value="UniProtKB-KW"/>
</dbReference>
<keyword evidence="1 5" id="KW-0489">Methyltransferase</keyword>
<dbReference type="Pfam" id="PF10672">
    <property type="entry name" value="Methyltrans_SAM"/>
    <property type="match status" value="1"/>
</dbReference>
<dbReference type="InterPro" id="IPR029063">
    <property type="entry name" value="SAM-dependent_MTases_sf"/>
</dbReference>
<evidence type="ECO:0000256" key="2">
    <source>
        <dbReference type="ARBA" id="ARBA00022679"/>
    </source>
</evidence>
<dbReference type="InterPro" id="IPR019614">
    <property type="entry name" value="SAM-dep_methyl-trfase"/>
</dbReference>
<evidence type="ECO:0000256" key="1">
    <source>
        <dbReference type="ARBA" id="ARBA00022603"/>
    </source>
</evidence>
<keyword evidence="3" id="KW-0949">S-adenosyl-L-methionine</keyword>
<reference evidence="5" key="1">
    <citation type="submission" date="2016-10" db="EMBL/GenBank/DDBJ databases">
        <authorList>
            <person name="de Groot N.N."/>
        </authorList>
    </citation>
    <scope>NUCLEOTIDE SEQUENCE</scope>
</reference>
<name>A0A1W1C406_9ZZZZ</name>
<dbReference type="PANTHER" id="PTHR43042:SF3">
    <property type="entry name" value="RIBOSOMAL RNA LARGE SUBUNIT METHYLTRANSFERASE YWBD-RELATED"/>
    <property type="match status" value="1"/>
</dbReference>
<evidence type="ECO:0000256" key="3">
    <source>
        <dbReference type="ARBA" id="ARBA00022691"/>
    </source>
</evidence>
<accession>A0A1W1C406</accession>
<feature type="domain" description="S-adenosylmethionine-dependent methyltransferase" evidence="4">
    <location>
        <begin position="25"/>
        <end position="303"/>
    </location>
</feature>
<dbReference type="GO" id="GO:0008168">
    <property type="term" value="F:methyltransferase activity"/>
    <property type="evidence" value="ECO:0007669"/>
    <property type="project" value="UniProtKB-KW"/>
</dbReference>
<dbReference type="Gene3D" id="3.40.50.150">
    <property type="entry name" value="Vaccinia Virus protein VP39"/>
    <property type="match status" value="1"/>
</dbReference>
<keyword evidence="2 5" id="KW-0808">Transferase</keyword>
<dbReference type="EMBL" id="FPHK01000046">
    <property type="protein sequence ID" value="SFV60452.1"/>
    <property type="molecule type" value="Genomic_DNA"/>
</dbReference>
<dbReference type="SUPFAM" id="SSF53335">
    <property type="entry name" value="S-adenosyl-L-methionine-dependent methyltransferases"/>
    <property type="match status" value="1"/>
</dbReference>
<dbReference type="PANTHER" id="PTHR43042">
    <property type="entry name" value="SAM-DEPENDENT METHYLTRANSFERASE"/>
    <property type="match status" value="1"/>
</dbReference>
<dbReference type="EC" id="2.1.1.-" evidence="5"/>
<dbReference type="AlphaFoldDB" id="A0A1W1C406"/>
<protein>
    <submittedName>
        <fullName evidence="5">Methyltransferase</fullName>
        <ecNumber evidence="5">2.1.1.-</ecNumber>
    </submittedName>
</protein>
<sequence>MALTTAEVLQIIKSNAANASEEFLRLFHGRGGLYEGWKHLTVDSIDTIISVAFYFQEAEEDALIALLQSFVQESDKYTTLVVQRRYIKGAPSEIIVGEVPQDLTVLENGMRLKLNLLSNRNNYYFPDMKNGRAFVRAHAKGKHILNLFAYTCAFSVAAKFGGASSVVNVDMSKRALKVGMANHALNKLDPKGVSFLPYNILKSFSALKKKGAYDLIIIDPPSFQKGSFEATKDYEKIIKKLPQLASEECTLLACLNSPELTSDFLIELIEKYAPSFKFEKRLANLEEFQSSDEERSLKNLVFKRVSSAV</sequence>
<gene>
    <name evidence="5" type="ORF">MNB_SM-6-567</name>
</gene>
<evidence type="ECO:0000313" key="5">
    <source>
        <dbReference type="EMBL" id="SFV60452.1"/>
    </source>
</evidence>
<proteinExistence type="predicted"/>
<organism evidence="5">
    <name type="scientific">hydrothermal vent metagenome</name>
    <dbReference type="NCBI Taxonomy" id="652676"/>
    <lineage>
        <taxon>unclassified sequences</taxon>
        <taxon>metagenomes</taxon>
        <taxon>ecological metagenomes</taxon>
    </lineage>
</organism>